<gene>
    <name evidence="1" type="ORF">ASR47_1003356</name>
</gene>
<evidence type="ECO:0000313" key="1">
    <source>
        <dbReference type="EMBL" id="OBV37692.1"/>
    </source>
</evidence>
<dbReference type="EMBL" id="LOCQ01000060">
    <property type="protein sequence ID" value="OBV37692.1"/>
    <property type="molecule type" value="Genomic_DNA"/>
</dbReference>
<dbReference type="STRING" id="1747903.ASR47_1003356"/>
<dbReference type="Proteomes" id="UP000092713">
    <property type="component" value="Unassembled WGS sequence"/>
</dbReference>
<reference evidence="1 2" key="1">
    <citation type="submission" date="2016-04" db="EMBL/GenBank/DDBJ databases">
        <title>Draft genome sequence of Janthinobacterium psychrotolerans sp. nov., isolated from freshwater sediments in Denmark.</title>
        <authorList>
            <person name="Gong X."/>
            <person name="Skrivergaard S."/>
            <person name="Korsgaard B.S."/>
            <person name="Schreiber L."/>
            <person name="Marshall I.P."/>
            <person name="Finster K."/>
            <person name="Schramm A."/>
        </authorList>
    </citation>
    <scope>NUCLEOTIDE SEQUENCE [LARGE SCALE GENOMIC DNA]</scope>
    <source>
        <strain evidence="1 2">S3-2</strain>
    </source>
</reference>
<keyword evidence="2" id="KW-1185">Reference proteome</keyword>
<name>A0A1A7BW03_9BURK</name>
<organism evidence="1 2">
    <name type="scientific">Janthinobacterium psychrotolerans</name>
    <dbReference type="NCBI Taxonomy" id="1747903"/>
    <lineage>
        <taxon>Bacteria</taxon>
        <taxon>Pseudomonadati</taxon>
        <taxon>Pseudomonadota</taxon>
        <taxon>Betaproteobacteria</taxon>
        <taxon>Burkholderiales</taxon>
        <taxon>Oxalobacteraceae</taxon>
        <taxon>Janthinobacterium</taxon>
    </lineage>
</organism>
<dbReference type="RefSeq" id="WP_065309903.1">
    <property type="nucleotide sequence ID" value="NZ_LOCQ01000060.1"/>
</dbReference>
<evidence type="ECO:0000313" key="2">
    <source>
        <dbReference type="Proteomes" id="UP000092713"/>
    </source>
</evidence>
<comment type="caution">
    <text evidence="1">The sequence shown here is derived from an EMBL/GenBank/DDBJ whole genome shotgun (WGS) entry which is preliminary data.</text>
</comment>
<protein>
    <submittedName>
        <fullName evidence="1">Uncharacterized protein</fullName>
    </submittedName>
</protein>
<dbReference type="AlphaFoldDB" id="A0A1A7BW03"/>
<accession>A0A1A7BW03</accession>
<sequence>MNTDNIKIFQIDDWAYVAAETEQEACDFIAIDAARPDDPEDWECSEMTRGTHDDLEKLLATHIENGGTFPDLIGIDAHYQ</sequence>
<proteinExistence type="predicted"/>